<evidence type="ECO:0000256" key="4">
    <source>
        <dbReference type="ARBA" id="ARBA00035229"/>
    </source>
</evidence>
<gene>
    <name evidence="7" type="primary">rpl32</name>
    <name evidence="7" type="ORF">SVXNc_0888</name>
</gene>
<dbReference type="CDD" id="cd00513">
    <property type="entry name" value="Ribosomal_L32_L32e"/>
    <property type="match status" value="1"/>
</dbReference>
<evidence type="ECO:0000313" key="7">
    <source>
        <dbReference type="EMBL" id="WEL19895.1"/>
    </source>
</evidence>
<organism evidence="7 8">
    <name type="scientific">Candidatus Nanohalococcus occultus</name>
    <dbReference type="NCBI Taxonomy" id="2978047"/>
    <lineage>
        <taxon>Archaea</taxon>
        <taxon>Candidatus Nanohalarchaeota</taxon>
        <taxon>Candidatus Nanohalarchaeota incertae sedis</taxon>
        <taxon>Candidatus Nanohalococcus</taxon>
    </lineage>
</organism>
<feature type="region of interest" description="Disordered" evidence="6">
    <location>
        <begin position="1"/>
        <end position="59"/>
    </location>
</feature>
<dbReference type="InterPro" id="IPR001515">
    <property type="entry name" value="Ribosomal_eL32"/>
</dbReference>
<keyword evidence="8" id="KW-1185">Reference proteome</keyword>
<dbReference type="SUPFAM" id="SSF52042">
    <property type="entry name" value="Ribosomal protein L32e"/>
    <property type="match status" value="1"/>
</dbReference>
<feature type="compositionally biased region" description="Basic and acidic residues" evidence="6">
    <location>
        <begin position="1"/>
        <end position="11"/>
    </location>
</feature>
<dbReference type="GO" id="GO:0005840">
    <property type="term" value="C:ribosome"/>
    <property type="evidence" value="ECO:0007669"/>
    <property type="project" value="UniProtKB-KW"/>
</dbReference>
<reference evidence="7 8" key="1">
    <citation type="submission" date="2022-09" db="EMBL/GenBank/DDBJ databases">
        <title>Xylan utilization by haloarchaea-nanohaloarchaea associations.</title>
        <authorList>
            <person name="Yakimov M."/>
        </authorList>
    </citation>
    <scope>NUCLEOTIDE SEQUENCE [LARGE SCALE GENOMIC DNA]</scope>
    <source>
        <strain evidence="7 8">SVXNc</strain>
    </source>
</reference>
<evidence type="ECO:0000256" key="6">
    <source>
        <dbReference type="SAM" id="MobiDB-lite"/>
    </source>
</evidence>
<evidence type="ECO:0000313" key="8">
    <source>
        <dbReference type="Proteomes" id="UP001218034"/>
    </source>
</evidence>
<evidence type="ECO:0000256" key="5">
    <source>
        <dbReference type="ARBA" id="ARBA00035377"/>
    </source>
</evidence>
<sequence>MSKDFKREDAHKHKRVSSGSWRSPNGTHSDIRREVKGAAPKPKAGRRTDKYVRGKHPSGYDEVLVNRPVELEDLDSETEAARIAGTVGGKKKAQILEKADELELKVLNRGDTDE</sequence>
<proteinExistence type="inferred from homology"/>
<dbReference type="EMBL" id="CP104395">
    <property type="protein sequence ID" value="WEL19895.1"/>
    <property type="molecule type" value="Genomic_DNA"/>
</dbReference>
<dbReference type="GeneID" id="90590325"/>
<name>A0ABY8CGN8_9ARCH</name>
<dbReference type="PANTHER" id="PTHR23413:SF1">
    <property type="entry name" value="RIBOSOMAL PROTEIN L32"/>
    <property type="match status" value="1"/>
</dbReference>
<dbReference type="Pfam" id="PF01655">
    <property type="entry name" value="Ribosomal_L32e"/>
    <property type="match status" value="1"/>
</dbReference>
<keyword evidence="3" id="KW-0687">Ribonucleoprotein</keyword>
<feature type="compositionally biased region" description="Polar residues" evidence="6">
    <location>
        <begin position="17"/>
        <end position="28"/>
    </location>
</feature>
<dbReference type="PANTHER" id="PTHR23413">
    <property type="entry name" value="60S RIBOSOMAL PROTEIN L32 AND DNA-DIRECTED RNA POLYMERASE II, SUBUNIT N"/>
    <property type="match status" value="1"/>
</dbReference>
<dbReference type="NCBIfam" id="NF006332">
    <property type="entry name" value="PRK08562.1"/>
    <property type="match status" value="1"/>
</dbReference>
<dbReference type="RefSeq" id="WP_347721725.1">
    <property type="nucleotide sequence ID" value="NZ_CP104395.1"/>
</dbReference>
<accession>A0ABY8CGN8</accession>
<dbReference type="InterPro" id="IPR023654">
    <property type="entry name" value="Ribosomal_eL32_arc"/>
</dbReference>
<dbReference type="Proteomes" id="UP001218034">
    <property type="component" value="Chromosome"/>
</dbReference>
<dbReference type="InterPro" id="IPR036351">
    <property type="entry name" value="Ribosomal_eL32_sf"/>
</dbReference>
<evidence type="ECO:0000256" key="2">
    <source>
        <dbReference type="ARBA" id="ARBA00022980"/>
    </source>
</evidence>
<protein>
    <recommendedName>
        <fullName evidence="4">Large ribosomal subunit protein eL32</fullName>
    </recommendedName>
    <alternativeName>
        <fullName evidence="5">50S ribosomal protein L32e</fullName>
    </alternativeName>
</protein>
<evidence type="ECO:0000256" key="1">
    <source>
        <dbReference type="ARBA" id="ARBA00008431"/>
    </source>
</evidence>
<dbReference type="SMART" id="SM01393">
    <property type="entry name" value="Ribosomal_L32e"/>
    <property type="match status" value="1"/>
</dbReference>
<keyword evidence="2 7" id="KW-0689">Ribosomal protein</keyword>
<comment type="similarity">
    <text evidence="1">Belongs to the eukaryotic ribosomal protein eL32 family.</text>
</comment>
<evidence type="ECO:0000256" key="3">
    <source>
        <dbReference type="ARBA" id="ARBA00023274"/>
    </source>
</evidence>